<dbReference type="Proteomes" id="UP000316476">
    <property type="component" value="Unassembled WGS sequence"/>
</dbReference>
<reference evidence="2 3" key="1">
    <citation type="submission" date="2019-02" db="EMBL/GenBank/DDBJ databases">
        <title>Deep-cultivation of Planctomycetes and their phenomic and genomic characterization uncovers novel biology.</title>
        <authorList>
            <person name="Wiegand S."/>
            <person name="Jogler M."/>
            <person name="Boedeker C."/>
            <person name="Pinto D."/>
            <person name="Vollmers J."/>
            <person name="Rivas-Marin E."/>
            <person name="Kohn T."/>
            <person name="Peeters S.H."/>
            <person name="Heuer A."/>
            <person name="Rast P."/>
            <person name="Oberbeckmann S."/>
            <person name="Bunk B."/>
            <person name="Jeske O."/>
            <person name="Meyerdierks A."/>
            <person name="Storesund J.E."/>
            <person name="Kallscheuer N."/>
            <person name="Luecker S."/>
            <person name="Lage O.M."/>
            <person name="Pohl T."/>
            <person name="Merkel B.J."/>
            <person name="Hornburger P."/>
            <person name="Mueller R.-W."/>
            <person name="Bruemmer F."/>
            <person name="Labrenz M."/>
            <person name="Spormann A.M."/>
            <person name="Op Den Camp H."/>
            <person name="Overmann J."/>
            <person name="Amann R."/>
            <person name="Jetten M.S.M."/>
            <person name="Mascher T."/>
            <person name="Medema M.H."/>
            <person name="Devos D.P."/>
            <person name="Kaster A.-K."/>
            <person name="Ovreas L."/>
            <person name="Rohde M."/>
            <person name="Galperin M.Y."/>
            <person name="Jogler C."/>
        </authorList>
    </citation>
    <scope>NUCLEOTIDE SEQUENCE [LARGE SCALE GENOMIC DNA]</scope>
    <source>
        <strain evidence="2 3">V7</strain>
    </source>
</reference>
<dbReference type="Gene3D" id="2.40.50.100">
    <property type="match status" value="1"/>
</dbReference>
<dbReference type="PANTHER" id="PTHR30386:SF18">
    <property type="entry name" value="INNER MEMBRANE PROTEIN YIAV-RELATED"/>
    <property type="match status" value="1"/>
</dbReference>
<organism evidence="2 3">
    <name type="scientific">Crateriforma conspicua</name>
    <dbReference type="NCBI Taxonomy" id="2527996"/>
    <lineage>
        <taxon>Bacteria</taxon>
        <taxon>Pseudomonadati</taxon>
        <taxon>Planctomycetota</taxon>
        <taxon>Planctomycetia</taxon>
        <taxon>Planctomycetales</taxon>
        <taxon>Planctomycetaceae</taxon>
        <taxon>Crateriforma</taxon>
    </lineage>
</organism>
<dbReference type="RefSeq" id="WP_146415573.1">
    <property type="nucleotide sequence ID" value="NZ_SJPZ01000002.1"/>
</dbReference>
<proteinExistence type="predicted"/>
<dbReference type="InterPro" id="IPR050739">
    <property type="entry name" value="MFP"/>
</dbReference>
<dbReference type="AlphaFoldDB" id="A0A5C6FRU1"/>
<sequence>MRGNLGPRWAIATVLGLAALGCEEPPPLPTEKPPLPVSVMTLTRSTPDVSFSASGTVKSWKTESIGFEIPGRVQWVLEPGQNISGHVEDADGNVIAEGTPLAKIDPDRYEVAVASAEADLEVAKLQEEIAEIRLKETLPADIRSAEADSKLAADEFERASKLRRQSAIAEADYDAAANRVAQEKARLSSLNSTLKQASAELRSAKANVQRAQQALADARRDLKNTVLYGGYRGQISEVDVVPGSVVSAGSPVLKLQMMDPIKIEIEVSAEQSRRLRRRQQVPVTFTDTSGKPQTVFGLVYVIDPSADPATRTFTVTLLVLNSQYRDPLPKGIQGKHVARTQDVWPLDVNSIIGVEPGTHLVEEQAIETVDGQHFVYLMTNAVKGQSIPDIVKLQRREVEMLPLRIPYLGNWVFRQVRFVETPPGPDSLLAGALEFPNEDRDQWDGCTLVFDAGPQWMLRPGDLVSVNLSTRKAEDGFFVPLDCIHEESGTTSLFVLRSEGDQEIAHRVKVNVILPDHVEAGTMVQVQAIEPESITQGDQIIVGGVHYLNDGQVVTVRKGESW</sequence>
<evidence type="ECO:0000313" key="2">
    <source>
        <dbReference type="EMBL" id="TWU62851.1"/>
    </source>
</evidence>
<dbReference type="Gene3D" id="2.40.30.170">
    <property type="match status" value="1"/>
</dbReference>
<accession>A0A5C6FRU1</accession>
<evidence type="ECO:0000256" key="1">
    <source>
        <dbReference type="SAM" id="Coils"/>
    </source>
</evidence>
<evidence type="ECO:0000313" key="3">
    <source>
        <dbReference type="Proteomes" id="UP000316476"/>
    </source>
</evidence>
<dbReference type="Gene3D" id="2.40.420.20">
    <property type="match status" value="1"/>
</dbReference>
<dbReference type="PROSITE" id="PS51257">
    <property type="entry name" value="PROKAR_LIPOPROTEIN"/>
    <property type="match status" value="1"/>
</dbReference>
<dbReference type="PANTHER" id="PTHR30386">
    <property type="entry name" value="MEMBRANE FUSION SUBUNIT OF EMRAB-TOLC MULTIDRUG EFFLUX PUMP"/>
    <property type="match status" value="1"/>
</dbReference>
<dbReference type="Gene3D" id="1.10.287.470">
    <property type="entry name" value="Helix hairpin bin"/>
    <property type="match status" value="1"/>
</dbReference>
<dbReference type="SUPFAM" id="SSF111369">
    <property type="entry name" value="HlyD-like secretion proteins"/>
    <property type="match status" value="1"/>
</dbReference>
<name>A0A5C6FRU1_9PLAN</name>
<gene>
    <name evidence="2" type="primary">macA_3</name>
    <name evidence="2" type="ORF">V7x_45870</name>
</gene>
<keyword evidence="1" id="KW-0175">Coiled coil</keyword>
<feature type="coiled-coil region" evidence="1">
    <location>
        <begin position="180"/>
        <end position="221"/>
    </location>
</feature>
<dbReference type="EMBL" id="SJPZ01000002">
    <property type="protein sequence ID" value="TWU62851.1"/>
    <property type="molecule type" value="Genomic_DNA"/>
</dbReference>
<dbReference type="OrthoDB" id="231463at2"/>
<comment type="caution">
    <text evidence="2">The sequence shown here is derived from an EMBL/GenBank/DDBJ whole genome shotgun (WGS) entry which is preliminary data.</text>
</comment>
<protein>
    <submittedName>
        <fullName evidence="2">Macrolide export protein MacA</fullName>
    </submittedName>
</protein>